<keyword evidence="3" id="KW-1185">Reference proteome</keyword>
<proteinExistence type="predicted"/>
<evidence type="ECO:0000256" key="1">
    <source>
        <dbReference type="SAM" id="MobiDB-lite"/>
    </source>
</evidence>
<name>A0AAE0XAD0_9PEZI</name>
<feature type="region of interest" description="Disordered" evidence="1">
    <location>
        <begin position="1"/>
        <end position="43"/>
    </location>
</feature>
<gene>
    <name evidence="2" type="ORF">B0T22DRAFT_164386</name>
</gene>
<feature type="compositionally biased region" description="Polar residues" evidence="1">
    <location>
        <begin position="19"/>
        <end position="31"/>
    </location>
</feature>
<protein>
    <submittedName>
        <fullName evidence="2">Uncharacterized protein</fullName>
    </submittedName>
</protein>
<comment type="caution">
    <text evidence="2">The sequence shown here is derived from an EMBL/GenBank/DDBJ whole genome shotgun (WGS) entry which is preliminary data.</text>
</comment>
<reference evidence="2" key="2">
    <citation type="submission" date="2023-06" db="EMBL/GenBank/DDBJ databases">
        <authorList>
            <consortium name="Lawrence Berkeley National Laboratory"/>
            <person name="Haridas S."/>
            <person name="Hensen N."/>
            <person name="Bonometti L."/>
            <person name="Westerberg I."/>
            <person name="Brannstrom I.O."/>
            <person name="Guillou S."/>
            <person name="Cros-Aarteil S."/>
            <person name="Calhoun S."/>
            <person name="Kuo A."/>
            <person name="Mondo S."/>
            <person name="Pangilinan J."/>
            <person name="Riley R."/>
            <person name="Labutti K."/>
            <person name="Andreopoulos B."/>
            <person name="Lipzen A."/>
            <person name="Chen C."/>
            <person name="Yanf M."/>
            <person name="Daum C."/>
            <person name="Ng V."/>
            <person name="Clum A."/>
            <person name="Steindorff A."/>
            <person name="Ohm R."/>
            <person name="Martin F."/>
            <person name="Silar P."/>
            <person name="Natvig D."/>
            <person name="Lalanne C."/>
            <person name="Gautier V."/>
            <person name="Ament-Velasquez S.L."/>
            <person name="Kruys A."/>
            <person name="Hutchinson M.I."/>
            <person name="Powell A.J."/>
            <person name="Barry K."/>
            <person name="Miller A.N."/>
            <person name="Grigoriev I.V."/>
            <person name="Debuchy R."/>
            <person name="Gladieux P."/>
            <person name="Thoren M.H."/>
            <person name="Johannesson H."/>
        </authorList>
    </citation>
    <scope>NUCLEOTIDE SEQUENCE</scope>
    <source>
        <strain evidence="2">CBS 314.62</strain>
    </source>
</reference>
<dbReference type="AlphaFoldDB" id="A0AAE0XAD0"/>
<organism evidence="2 3">
    <name type="scientific">Podospora appendiculata</name>
    <dbReference type="NCBI Taxonomy" id="314037"/>
    <lineage>
        <taxon>Eukaryota</taxon>
        <taxon>Fungi</taxon>
        <taxon>Dikarya</taxon>
        <taxon>Ascomycota</taxon>
        <taxon>Pezizomycotina</taxon>
        <taxon>Sordariomycetes</taxon>
        <taxon>Sordariomycetidae</taxon>
        <taxon>Sordariales</taxon>
        <taxon>Podosporaceae</taxon>
        <taxon>Podospora</taxon>
    </lineage>
</organism>
<reference evidence="2" key="1">
    <citation type="journal article" date="2023" name="Mol. Phylogenet. Evol.">
        <title>Genome-scale phylogeny and comparative genomics of the fungal order Sordariales.</title>
        <authorList>
            <person name="Hensen N."/>
            <person name="Bonometti L."/>
            <person name="Westerberg I."/>
            <person name="Brannstrom I.O."/>
            <person name="Guillou S."/>
            <person name="Cros-Aarteil S."/>
            <person name="Calhoun S."/>
            <person name="Haridas S."/>
            <person name="Kuo A."/>
            <person name="Mondo S."/>
            <person name="Pangilinan J."/>
            <person name="Riley R."/>
            <person name="LaButti K."/>
            <person name="Andreopoulos B."/>
            <person name="Lipzen A."/>
            <person name="Chen C."/>
            <person name="Yan M."/>
            <person name="Daum C."/>
            <person name="Ng V."/>
            <person name="Clum A."/>
            <person name="Steindorff A."/>
            <person name="Ohm R.A."/>
            <person name="Martin F."/>
            <person name="Silar P."/>
            <person name="Natvig D.O."/>
            <person name="Lalanne C."/>
            <person name="Gautier V."/>
            <person name="Ament-Velasquez S.L."/>
            <person name="Kruys A."/>
            <person name="Hutchinson M.I."/>
            <person name="Powell A.J."/>
            <person name="Barry K."/>
            <person name="Miller A.N."/>
            <person name="Grigoriev I.V."/>
            <person name="Debuchy R."/>
            <person name="Gladieux P."/>
            <person name="Hiltunen Thoren M."/>
            <person name="Johannesson H."/>
        </authorList>
    </citation>
    <scope>NUCLEOTIDE SEQUENCE</scope>
    <source>
        <strain evidence="2">CBS 314.62</strain>
    </source>
</reference>
<dbReference type="EMBL" id="JAULSO010000002">
    <property type="protein sequence ID" value="KAK3688962.1"/>
    <property type="molecule type" value="Genomic_DNA"/>
</dbReference>
<evidence type="ECO:0000313" key="2">
    <source>
        <dbReference type="EMBL" id="KAK3688962.1"/>
    </source>
</evidence>
<accession>A0AAE0XAD0</accession>
<dbReference type="Proteomes" id="UP001270362">
    <property type="component" value="Unassembled WGS sequence"/>
</dbReference>
<sequence length="218" mass="23844">MAHASSSASARRRHGTKASKATESTNTTNAPSRRRSSAYDADFERHMIDNNIYPEGYGPRDASGLTPESENIDETRVELLAPRASLSPSRFPESAFRDFKRKNYAIAESTVKRNVIPVITGNSNISNEGDLPFTNMKSIATDATVKPVPDFFDWAQPGDVDSRVREDLSELIIPTKHPTAPIVPNFYLEAKSTSGGVDVAMRQALHGRAVGARAMHSL</sequence>
<evidence type="ECO:0000313" key="3">
    <source>
        <dbReference type="Proteomes" id="UP001270362"/>
    </source>
</evidence>